<reference evidence="1 2" key="1">
    <citation type="submission" date="2018-03" db="EMBL/GenBank/DDBJ databases">
        <title>Cross-interface Injection: A General Nanoliter Liquid Handling Method Applied to Single Cells Genome Amplification Automated Nanoliter Liquid Handling Applied to Single Cell Multiple Displacement Amplification.</title>
        <authorList>
            <person name="Yun J."/>
            <person name="Xu P."/>
            <person name="Xu J."/>
            <person name="Dai X."/>
            <person name="Wang Y."/>
            <person name="Zheng X."/>
            <person name="Cao C."/>
            <person name="Yi Q."/>
            <person name="Zhu Y."/>
            <person name="Wang L."/>
            <person name="Dong Z."/>
            <person name="Huang Y."/>
            <person name="Huang L."/>
            <person name="Du W."/>
        </authorList>
    </citation>
    <scope>NUCLEOTIDE SEQUENCE [LARGE SCALE GENOMIC DNA]</scope>
    <source>
        <strain evidence="1 2">Z-D1-2</strain>
    </source>
</reference>
<gene>
    <name evidence="1" type="ORF">C9994_05245</name>
</gene>
<evidence type="ECO:0000313" key="1">
    <source>
        <dbReference type="EMBL" id="PTB96928.1"/>
    </source>
</evidence>
<proteinExistence type="predicted"/>
<comment type="caution">
    <text evidence="1">The sequence shown here is derived from an EMBL/GenBank/DDBJ whole genome shotgun (WGS) entry which is preliminary data.</text>
</comment>
<dbReference type="AlphaFoldDB" id="A0A2T4DT90"/>
<accession>A0A2T4DT90</accession>
<organism evidence="1 2">
    <name type="scientific">Marivirga lumbricoides</name>
    <dbReference type="NCBI Taxonomy" id="1046115"/>
    <lineage>
        <taxon>Bacteria</taxon>
        <taxon>Pseudomonadati</taxon>
        <taxon>Bacteroidota</taxon>
        <taxon>Cytophagia</taxon>
        <taxon>Cytophagales</taxon>
        <taxon>Marivirgaceae</taxon>
        <taxon>Marivirga</taxon>
    </lineage>
</organism>
<dbReference type="EMBL" id="PYVU01000031">
    <property type="protein sequence ID" value="PTB96928.1"/>
    <property type="molecule type" value="Genomic_DNA"/>
</dbReference>
<sequence length="101" mass="11865">MKTKIYLLLLPVVMFMSCTQDDDSSQTKTLEYADFELKLNLEMTYNSLLEEFGEPSKDIGSGIHIYVYQLVDDTEIWIGYTNKIEYARHMDKDQQIIKEII</sequence>
<dbReference type="RefSeq" id="WP_188460599.1">
    <property type="nucleotide sequence ID" value="NZ_BAABHU010000002.1"/>
</dbReference>
<evidence type="ECO:0000313" key="2">
    <source>
        <dbReference type="Proteomes" id="UP000240608"/>
    </source>
</evidence>
<protein>
    <submittedName>
        <fullName evidence="1">Uncharacterized protein</fullName>
    </submittedName>
</protein>
<name>A0A2T4DT90_9BACT</name>
<dbReference type="Proteomes" id="UP000240608">
    <property type="component" value="Unassembled WGS sequence"/>
</dbReference>
<dbReference type="PROSITE" id="PS51257">
    <property type="entry name" value="PROKAR_LIPOPROTEIN"/>
    <property type="match status" value="1"/>
</dbReference>